<evidence type="ECO:0000313" key="4">
    <source>
        <dbReference type="Proteomes" id="UP000199031"/>
    </source>
</evidence>
<feature type="transmembrane region" description="Helical" evidence="1">
    <location>
        <begin position="317"/>
        <end position="334"/>
    </location>
</feature>
<dbReference type="InterPro" id="IPR052529">
    <property type="entry name" value="Bact_Transport_Assoc"/>
</dbReference>
<evidence type="ECO:0000259" key="2">
    <source>
        <dbReference type="Pfam" id="PF04235"/>
    </source>
</evidence>
<feature type="transmembrane region" description="Helical" evidence="1">
    <location>
        <begin position="272"/>
        <end position="296"/>
    </location>
</feature>
<protein>
    <recommendedName>
        <fullName evidence="2">DUF418 domain-containing protein</fullName>
    </recommendedName>
</protein>
<feature type="transmembrane region" description="Helical" evidence="1">
    <location>
        <begin position="340"/>
        <end position="364"/>
    </location>
</feature>
<feature type="transmembrane region" description="Helical" evidence="1">
    <location>
        <begin position="141"/>
        <end position="161"/>
    </location>
</feature>
<organism evidence="3 4">
    <name type="scientific">Parafilimonas terrae</name>
    <dbReference type="NCBI Taxonomy" id="1465490"/>
    <lineage>
        <taxon>Bacteria</taxon>
        <taxon>Pseudomonadati</taxon>
        <taxon>Bacteroidota</taxon>
        <taxon>Chitinophagia</taxon>
        <taxon>Chitinophagales</taxon>
        <taxon>Chitinophagaceae</taxon>
        <taxon>Parafilimonas</taxon>
    </lineage>
</organism>
<dbReference type="InterPro" id="IPR007349">
    <property type="entry name" value="DUF418"/>
</dbReference>
<keyword evidence="1" id="KW-1133">Transmembrane helix</keyword>
<proteinExistence type="predicted"/>
<keyword evidence="4" id="KW-1185">Reference proteome</keyword>
<sequence>MTATLPIEQKDRTIIVDVIRGFALIGVLISNFTSYVDQQTPEPILNSISSSLDRFLMNFNSVFLEWKFMTLFSILFGYGFGLILESLEKRNINPNFFFVKRMFWLFIFGVIHSIFWWGDVLNLYAMSGILLLLFRNKSNKAILSWAVLFMLVLPVFISYLVRNQPETFTTSDIQELYNRYKLGTLPEIFKFNINFYYRMFIVSGGNLHDIIETLGRFLFGYFLLRIKFFHLVETKKSTFNKIALYAAPLMILYFIFKWLFMNGTIQANQYILSPLLSLGILSTTTFYVSVLVIAYINFGLNKFFAALQSLGKMTLTNYLMVSASLIILLYGFGFNKLGELSIHIIWLFAFVWLFVEIMFSTYWLKQFRYGPTEWIWRQLTYWKRLQLRK</sequence>
<feature type="transmembrane region" description="Helical" evidence="1">
    <location>
        <begin position="242"/>
        <end position="260"/>
    </location>
</feature>
<reference evidence="3 4" key="1">
    <citation type="submission" date="2016-10" db="EMBL/GenBank/DDBJ databases">
        <authorList>
            <person name="de Groot N.N."/>
        </authorList>
    </citation>
    <scope>NUCLEOTIDE SEQUENCE [LARGE SCALE GENOMIC DNA]</scope>
    <source>
        <strain evidence="3 4">DSM 28286</strain>
    </source>
</reference>
<dbReference type="OrthoDB" id="9807744at2"/>
<feature type="transmembrane region" description="Helical" evidence="1">
    <location>
        <begin position="64"/>
        <end position="83"/>
    </location>
</feature>
<dbReference type="RefSeq" id="WP_090657300.1">
    <property type="nucleotide sequence ID" value="NZ_FOXQ01000004.1"/>
</dbReference>
<feature type="domain" description="DUF418" evidence="2">
    <location>
        <begin position="224"/>
        <end position="383"/>
    </location>
</feature>
<evidence type="ECO:0000313" key="3">
    <source>
        <dbReference type="EMBL" id="SFQ00119.1"/>
    </source>
</evidence>
<dbReference type="AlphaFoldDB" id="A0A1I5UY27"/>
<gene>
    <name evidence="3" type="ORF">SAMN05444277_104102</name>
</gene>
<dbReference type="STRING" id="1465490.SAMN05444277_104102"/>
<name>A0A1I5UY27_9BACT</name>
<feature type="transmembrane region" description="Helical" evidence="1">
    <location>
        <begin position="103"/>
        <end position="134"/>
    </location>
</feature>
<dbReference type="EMBL" id="FOXQ01000004">
    <property type="protein sequence ID" value="SFQ00119.1"/>
    <property type="molecule type" value="Genomic_DNA"/>
</dbReference>
<dbReference type="Pfam" id="PF04235">
    <property type="entry name" value="DUF418"/>
    <property type="match status" value="1"/>
</dbReference>
<keyword evidence="1" id="KW-0812">Transmembrane</keyword>
<dbReference type="PANTHER" id="PTHR30590">
    <property type="entry name" value="INNER MEMBRANE PROTEIN"/>
    <property type="match status" value="1"/>
</dbReference>
<keyword evidence="1" id="KW-0472">Membrane</keyword>
<dbReference type="Proteomes" id="UP000199031">
    <property type="component" value="Unassembled WGS sequence"/>
</dbReference>
<evidence type="ECO:0000256" key="1">
    <source>
        <dbReference type="SAM" id="Phobius"/>
    </source>
</evidence>
<accession>A0A1I5UY27</accession>
<dbReference type="PANTHER" id="PTHR30590:SF3">
    <property type="entry name" value="HYPOTHETICAL MEMBRANE SPANNING PROTEIN"/>
    <property type="match status" value="1"/>
</dbReference>